<accession>A0A8H5N4C0</accession>
<gene>
    <name evidence="1" type="ORF">FMEXI_3451</name>
</gene>
<sequence length="387" mass="42880">MIAESAVKGFGDSSRPDLAVVVKTLEINLNIVTYLDASLALSIYLQGLEVLGTDVDKVWSSRCEDPLPPGLQEALQGFLFGYESDEESTPAQSYIACAEILVLLLSLLPNVTTLVVDGAFIGMTLSPSAFRAFGINSIKLKRLYAGSLPRAIVDVAHDLDELIIGPRFEVRQEPKPRSISYCLSPEHELPEHGEENNPVPHALDRRYLEKSFAFYKGPVQSFRFETHGIKPDTRLPRPSFNFLNSFRTTLQSLHLDFHIDNTSGATIGSLKKFINLKDVFIASNLIYHNTTDVGLGQYALAMLLPENIERFTLFRRSTSEAANNNLNSAIALLAMTMGTGIFPEMTLVEFLCEDGTTRAGAKIYRLEGNKIKLEGGDYIPTRVYEIP</sequence>
<evidence type="ECO:0000313" key="1">
    <source>
        <dbReference type="EMBL" id="KAF5551333.1"/>
    </source>
</evidence>
<protein>
    <submittedName>
        <fullName evidence="1">Uncharacterized protein</fullName>
    </submittedName>
</protein>
<proteinExistence type="predicted"/>
<reference evidence="1 2" key="1">
    <citation type="submission" date="2020-05" db="EMBL/GenBank/DDBJ databases">
        <title>Identification and distribution of gene clusters putatively required for synthesis of sphingolipid metabolism inhibitors in phylogenetically diverse species of the filamentous fungus Fusarium.</title>
        <authorList>
            <person name="Kim H.-S."/>
            <person name="Busman M."/>
            <person name="Brown D.W."/>
            <person name="Divon H."/>
            <person name="Uhlig S."/>
            <person name="Proctor R.H."/>
        </authorList>
    </citation>
    <scope>NUCLEOTIDE SEQUENCE [LARGE SCALE GENOMIC DNA]</scope>
    <source>
        <strain evidence="1 2">NRRL 53147</strain>
    </source>
</reference>
<dbReference type="AlphaFoldDB" id="A0A8H5N4C0"/>
<evidence type="ECO:0000313" key="2">
    <source>
        <dbReference type="Proteomes" id="UP000522262"/>
    </source>
</evidence>
<organism evidence="1 2">
    <name type="scientific">Fusarium mexicanum</name>
    <dbReference type="NCBI Taxonomy" id="751941"/>
    <lineage>
        <taxon>Eukaryota</taxon>
        <taxon>Fungi</taxon>
        <taxon>Dikarya</taxon>
        <taxon>Ascomycota</taxon>
        <taxon>Pezizomycotina</taxon>
        <taxon>Sordariomycetes</taxon>
        <taxon>Hypocreomycetidae</taxon>
        <taxon>Hypocreales</taxon>
        <taxon>Nectriaceae</taxon>
        <taxon>Fusarium</taxon>
        <taxon>Fusarium fujikuroi species complex</taxon>
    </lineage>
</organism>
<comment type="caution">
    <text evidence="1">The sequence shown here is derived from an EMBL/GenBank/DDBJ whole genome shotgun (WGS) entry which is preliminary data.</text>
</comment>
<name>A0A8H5N4C0_9HYPO</name>
<keyword evidence="2" id="KW-1185">Reference proteome</keyword>
<dbReference type="Proteomes" id="UP000522262">
    <property type="component" value="Unassembled WGS sequence"/>
</dbReference>
<dbReference type="EMBL" id="JAAOAM010000072">
    <property type="protein sequence ID" value="KAF5551333.1"/>
    <property type="molecule type" value="Genomic_DNA"/>
</dbReference>